<feature type="compositionally biased region" description="Basic and acidic residues" evidence="1">
    <location>
        <begin position="94"/>
        <end position="107"/>
    </location>
</feature>
<dbReference type="Proteomes" id="UP000230750">
    <property type="component" value="Unassembled WGS sequence"/>
</dbReference>
<evidence type="ECO:0000256" key="1">
    <source>
        <dbReference type="SAM" id="MobiDB-lite"/>
    </source>
</evidence>
<sequence length="118" mass="13222">MFYRATYCYNVRTRFYSEGSAREAANAREGAQELPDLVLDRTFRDRANSAPSRPSQSAIEVGRELRRISDEFESTFYQGEKGLVPEASRDWLVNRDQGAEERAEPRSPAKAIGSGGGL</sequence>
<accession>A0A2G8K3I0</accession>
<dbReference type="EMBL" id="MRZV01000928">
    <property type="protein sequence ID" value="PIK42509.1"/>
    <property type="molecule type" value="Genomic_DNA"/>
</dbReference>
<proteinExistence type="predicted"/>
<evidence type="ECO:0000313" key="2">
    <source>
        <dbReference type="EMBL" id="PIK42509.1"/>
    </source>
</evidence>
<evidence type="ECO:0000313" key="3">
    <source>
        <dbReference type="Proteomes" id="UP000230750"/>
    </source>
</evidence>
<dbReference type="AlphaFoldDB" id="A0A2G8K3I0"/>
<organism evidence="2 3">
    <name type="scientific">Stichopus japonicus</name>
    <name type="common">Sea cucumber</name>
    <dbReference type="NCBI Taxonomy" id="307972"/>
    <lineage>
        <taxon>Eukaryota</taxon>
        <taxon>Metazoa</taxon>
        <taxon>Echinodermata</taxon>
        <taxon>Eleutherozoa</taxon>
        <taxon>Echinozoa</taxon>
        <taxon>Holothuroidea</taxon>
        <taxon>Aspidochirotacea</taxon>
        <taxon>Aspidochirotida</taxon>
        <taxon>Stichopodidae</taxon>
        <taxon>Apostichopus</taxon>
    </lineage>
</organism>
<keyword evidence="3" id="KW-1185">Reference proteome</keyword>
<gene>
    <name evidence="2" type="ORF">BSL78_20638</name>
</gene>
<feature type="region of interest" description="Disordered" evidence="1">
    <location>
        <begin position="94"/>
        <end position="118"/>
    </location>
</feature>
<reference evidence="2 3" key="1">
    <citation type="journal article" date="2017" name="PLoS Biol.">
        <title>The sea cucumber genome provides insights into morphological evolution and visceral regeneration.</title>
        <authorList>
            <person name="Zhang X."/>
            <person name="Sun L."/>
            <person name="Yuan J."/>
            <person name="Sun Y."/>
            <person name="Gao Y."/>
            <person name="Zhang L."/>
            <person name="Li S."/>
            <person name="Dai H."/>
            <person name="Hamel J.F."/>
            <person name="Liu C."/>
            <person name="Yu Y."/>
            <person name="Liu S."/>
            <person name="Lin W."/>
            <person name="Guo K."/>
            <person name="Jin S."/>
            <person name="Xu P."/>
            <person name="Storey K.B."/>
            <person name="Huan P."/>
            <person name="Zhang T."/>
            <person name="Zhou Y."/>
            <person name="Zhang J."/>
            <person name="Lin C."/>
            <person name="Li X."/>
            <person name="Xing L."/>
            <person name="Huo D."/>
            <person name="Sun M."/>
            <person name="Wang L."/>
            <person name="Mercier A."/>
            <person name="Li F."/>
            <person name="Yang H."/>
            <person name="Xiang J."/>
        </authorList>
    </citation>
    <scope>NUCLEOTIDE SEQUENCE [LARGE SCALE GENOMIC DNA]</scope>
    <source>
        <strain evidence="2">Shaxun</strain>
        <tissue evidence="2">Muscle</tissue>
    </source>
</reference>
<dbReference type="OrthoDB" id="6064299at2759"/>
<protein>
    <submittedName>
        <fullName evidence="2">Uncharacterized protein</fullName>
    </submittedName>
</protein>
<name>A0A2G8K3I0_STIJA</name>
<comment type="caution">
    <text evidence="2">The sequence shown here is derived from an EMBL/GenBank/DDBJ whole genome shotgun (WGS) entry which is preliminary data.</text>
</comment>